<sequence length="251" mass="28090">MIFANIYILMKKLFFLFFIFTAGVVNAFELAPYLRASAGPSLVKIKIKDASAARDNPVNFNAALGTNIGAFRAEIMGSYYTSISDHFVVNGNKYDLETDSIVMGMANTFFSIEKDTTQYIAGAGAGVTNYKAKISSEATGYNRIRKNPSDFTWALYFGISTPINDYVMADLFAKYTQLNANDVKMSSYGFNIGLRFNIPRKKKANAQILKFLEETAYSQQQDITSEEEQALLQPEQSLQTTEKTADFEREN</sequence>
<name>B2KBA0_ELUMP</name>
<proteinExistence type="predicted"/>
<dbReference type="HOGENOM" id="CLU_1105781_0_0_0"/>
<keyword evidence="3" id="KW-1185">Reference proteome</keyword>
<dbReference type="AlphaFoldDB" id="B2KBA0"/>
<evidence type="ECO:0000313" key="2">
    <source>
        <dbReference type="EMBL" id="ACC97922.1"/>
    </source>
</evidence>
<feature type="region of interest" description="Disordered" evidence="1">
    <location>
        <begin position="220"/>
        <end position="251"/>
    </location>
</feature>
<reference evidence="2 3" key="1">
    <citation type="journal article" date="2009" name="Appl. Environ. Microbiol.">
        <title>Genomic analysis of 'Elusimicrobium minutum,' the first cultivated representative of the phylum 'Elusimicrobia' (formerly termite group 1).</title>
        <authorList>
            <person name="Herlemann D.P.R."/>
            <person name="Geissinger O."/>
            <person name="Ikeda-Ohtsubo W."/>
            <person name="Kunin V."/>
            <person name="Sun H."/>
            <person name="Lapidus A."/>
            <person name="Hugenholtz P."/>
            <person name="Brune A."/>
        </authorList>
    </citation>
    <scope>NUCLEOTIDE SEQUENCE [LARGE SCALE GENOMIC DNA]</scope>
    <source>
        <strain evidence="2 3">Pei191</strain>
    </source>
</reference>
<dbReference type="EMBL" id="CP001055">
    <property type="protein sequence ID" value="ACC97922.1"/>
    <property type="molecule type" value="Genomic_DNA"/>
</dbReference>
<evidence type="ECO:0000256" key="1">
    <source>
        <dbReference type="SAM" id="MobiDB-lite"/>
    </source>
</evidence>
<accession>B2KBA0</accession>
<protein>
    <recommendedName>
        <fullName evidence="4">Outer membrane protein beta-barrel domain-containing protein</fullName>
    </recommendedName>
</protein>
<evidence type="ECO:0000313" key="3">
    <source>
        <dbReference type="Proteomes" id="UP000001029"/>
    </source>
</evidence>
<gene>
    <name evidence="2" type="ordered locus">Emin_0365</name>
</gene>
<dbReference type="Proteomes" id="UP000001029">
    <property type="component" value="Chromosome"/>
</dbReference>
<organism evidence="2 3">
    <name type="scientific">Elusimicrobium minutum (strain Pei191)</name>
    <dbReference type="NCBI Taxonomy" id="445932"/>
    <lineage>
        <taxon>Bacteria</taxon>
        <taxon>Pseudomonadati</taxon>
        <taxon>Elusimicrobiota</taxon>
        <taxon>Elusimicrobia</taxon>
        <taxon>Elusimicrobiales</taxon>
        <taxon>Elusimicrobiaceae</taxon>
        <taxon>Elusimicrobium</taxon>
    </lineage>
</organism>
<evidence type="ECO:0008006" key="4">
    <source>
        <dbReference type="Google" id="ProtNLM"/>
    </source>
</evidence>
<dbReference type="Gene3D" id="2.40.160.20">
    <property type="match status" value="1"/>
</dbReference>
<dbReference type="KEGG" id="emi:Emin_0365"/>
<dbReference type="SUPFAM" id="SSF56925">
    <property type="entry name" value="OMPA-like"/>
    <property type="match status" value="1"/>
</dbReference>
<dbReference type="InterPro" id="IPR011250">
    <property type="entry name" value="OMP/PagP_B-barrel"/>
</dbReference>
<dbReference type="STRING" id="445932.Emin_0365"/>